<evidence type="ECO:0000256" key="3">
    <source>
        <dbReference type="ARBA" id="ARBA00022842"/>
    </source>
</evidence>
<keyword evidence="2 5" id="KW-0547">Nucleotide-binding</keyword>
<dbReference type="SUPFAM" id="SSF52540">
    <property type="entry name" value="P-loop containing nucleoside triphosphate hydrolases"/>
    <property type="match status" value="1"/>
</dbReference>
<dbReference type="Gene3D" id="3.40.50.11060">
    <property type="entry name" value="GTPase HflX, N-terminal domain"/>
    <property type="match status" value="1"/>
</dbReference>
<evidence type="ECO:0000259" key="7">
    <source>
        <dbReference type="PROSITE" id="PS51705"/>
    </source>
</evidence>
<dbReference type="InterPro" id="IPR016496">
    <property type="entry name" value="GTPase_HflX"/>
</dbReference>
<dbReference type="PANTHER" id="PTHR10229">
    <property type="entry name" value="GTP-BINDING PROTEIN HFLX"/>
    <property type="match status" value="1"/>
</dbReference>
<evidence type="ECO:0000256" key="5">
    <source>
        <dbReference type="PIRSR" id="PIRSR006809-1"/>
    </source>
</evidence>
<dbReference type="EMBL" id="JH431789">
    <property type="status" value="NOT_ANNOTATED_CDS"/>
    <property type="molecule type" value="Genomic_DNA"/>
</dbReference>
<dbReference type="HOGENOM" id="CLU_019597_0_0_1"/>
<evidence type="ECO:0000256" key="6">
    <source>
        <dbReference type="PIRSR" id="PIRSR006809-2"/>
    </source>
</evidence>
<feature type="binding site" evidence="5">
    <location>
        <begin position="295"/>
        <end position="298"/>
    </location>
    <ligand>
        <name>GTP</name>
        <dbReference type="ChEBI" id="CHEBI:37565"/>
    </ligand>
</feature>
<accession>T1J1K0</accession>
<proteinExistence type="predicted"/>
<feature type="binding site" evidence="5">
    <location>
        <begin position="364"/>
        <end position="367"/>
    </location>
    <ligand>
        <name>GTP</name>
        <dbReference type="ChEBI" id="CHEBI:37565"/>
    </ligand>
</feature>
<dbReference type="GO" id="GO:0005525">
    <property type="term" value="F:GTP binding"/>
    <property type="evidence" value="ECO:0007669"/>
    <property type="project" value="UniProtKB-KW"/>
</dbReference>
<dbReference type="InterPro" id="IPR032305">
    <property type="entry name" value="GTP-bd_M"/>
</dbReference>
<keyword evidence="3 6" id="KW-0460">Magnesium</keyword>
<dbReference type="InterPro" id="IPR025121">
    <property type="entry name" value="GTPase_HflX_N"/>
</dbReference>
<feature type="binding site" evidence="6">
    <location>
        <position position="254"/>
    </location>
    <ligand>
        <name>Mg(2+)</name>
        <dbReference type="ChEBI" id="CHEBI:18420"/>
    </ligand>
</feature>
<evidence type="ECO:0000256" key="1">
    <source>
        <dbReference type="ARBA" id="ARBA00022723"/>
    </source>
</evidence>
<name>T1J1K0_STRMM</name>
<dbReference type="STRING" id="126957.T1J1K0"/>
<dbReference type="GO" id="GO:0043022">
    <property type="term" value="F:ribosome binding"/>
    <property type="evidence" value="ECO:0007669"/>
    <property type="project" value="TreeGrafter"/>
</dbReference>
<dbReference type="FunFam" id="3.40.50.300:FF:000886">
    <property type="entry name" value="Putative GTP-binding protein 6"/>
    <property type="match status" value="1"/>
</dbReference>
<dbReference type="Proteomes" id="UP000014500">
    <property type="component" value="Unassembled WGS sequence"/>
</dbReference>
<dbReference type="GO" id="GO:0005737">
    <property type="term" value="C:cytoplasm"/>
    <property type="evidence" value="ECO:0007669"/>
    <property type="project" value="TreeGrafter"/>
</dbReference>
<keyword evidence="4 5" id="KW-0342">GTP-binding</keyword>
<dbReference type="InterPro" id="IPR030394">
    <property type="entry name" value="G_HFLX_dom"/>
</dbReference>
<dbReference type="AlphaFoldDB" id="T1J1K0"/>
<keyword evidence="1 6" id="KW-0479">Metal-binding</keyword>
<dbReference type="InterPro" id="IPR027417">
    <property type="entry name" value="P-loop_NTPase"/>
</dbReference>
<evidence type="ECO:0000256" key="4">
    <source>
        <dbReference type="ARBA" id="ARBA00023134"/>
    </source>
</evidence>
<reference evidence="9" key="1">
    <citation type="submission" date="2011-05" db="EMBL/GenBank/DDBJ databases">
        <authorList>
            <person name="Richards S.R."/>
            <person name="Qu J."/>
            <person name="Jiang H."/>
            <person name="Jhangiani S.N."/>
            <person name="Agravi P."/>
            <person name="Goodspeed R."/>
            <person name="Gross S."/>
            <person name="Mandapat C."/>
            <person name="Jackson L."/>
            <person name="Mathew T."/>
            <person name="Pu L."/>
            <person name="Thornton R."/>
            <person name="Saada N."/>
            <person name="Wilczek-Boney K.B."/>
            <person name="Lee S."/>
            <person name="Kovar C."/>
            <person name="Wu Y."/>
            <person name="Scherer S.E."/>
            <person name="Worley K.C."/>
            <person name="Muzny D.M."/>
            <person name="Gibbs R."/>
        </authorList>
    </citation>
    <scope>NUCLEOTIDE SEQUENCE</scope>
    <source>
        <strain evidence="9">Brora</strain>
    </source>
</reference>
<organism evidence="8 9">
    <name type="scientific">Strigamia maritima</name>
    <name type="common">European centipede</name>
    <name type="synonym">Geophilus maritimus</name>
    <dbReference type="NCBI Taxonomy" id="126957"/>
    <lineage>
        <taxon>Eukaryota</taxon>
        <taxon>Metazoa</taxon>
        <taxon>Ecdysozoa</taxon>
        <taxon>Arthropoda</taxon>
        <taxon>Myriapoda</taxon>
        <taxon>Chilopoda</taxon>
        <taxon>Pleurostigmophora</taxon>
        <taxon>Geophilomorpha</taxon>
        <taxon>Linotaeniidae</taxon>
        <taxon>Strigamia</taxon>
    </lineage>
</organism>
<dbReference type="Gene3D" id="3.40.50.300">
    <property type="entry name" value="P-loop containing nucleotide triphosphate hydrolases"/>
    <property type="match status" value="1"/>
</dbReference>
<evidence type="ECO:0000313" key="9">
    <source>
        <dbReference type="Proteomes" id="UP000014500"/>
    </source>
</evidence>
<reference evidence="8" key="2">
    <citation type="submission" date="2015-02" db="UniProtKB">
        <authorList>
            <consortium name="EnsemblMetazoa"/>
        </authorList>
    </citation>
    <scope>IDENTIFICATION</scope>
</reference>
<sequence length="471" mass="53215">SDDRIITDFEDEENPTNEEIEFNTWRQQLYKVDGVGHRIFLVQPKLKYIPKKAKKSTSELQLAEAVALIETLPNWKVIEKKIVTVKEPNKKFIFSSGILDELKYEIANSKRTNGVSAVFLGHDMLTGLQHSSLEAAFGIPVYDRYMIVLRIFRDHARTKEAKLQIALGEIPYLKSRIKGILLHGYDKGGGNMTFSKGGGETYLEARKRILTERESKLKKGIEQLKSHRVLLRQNRVRKQFPVIAIVGYTNAGKTTLIKAMTGDKEIQPKDQLFATLDVTAHAGNLLNNIAVMYIDTVGFISDIPTDLIHSFAATLEDVALADLIIHVCDLSHPDYVAQKATVRSTLENLKIDQKLLDNMIEIDNKVDLMTEEERFSKNSAALSVSLVTGEGVSDLKQLIQDKILHPQSNLMSVQFRVPTGGQEFRWLYKEANVTSTDADESDTQFVYIRTVLTKASLSKFRHRFGNMEDSN</sequence>
<comment type="cofactor">
    <cofactor evidence="6">
        <name>Mg(2+)</name>
        <dbReference type="ChEBI" id="CHEBI:18420"/>
    </cofactor>
</comment>
<dbReference type="EnsemblMetazoa" id="SMAR007419-RA">
    <property type="protein sequence ID" value="SMAR007419-PA"/>
    <property type="gene ID" value="SMAR007419"/>
</dbReference>
<dbReference type="Pfam" id="PF13167">
    <property type="entry name" value="GTP-bdg_N"/>
    <property type="match status" value="1"/>
</dbReference>
<dbReference type="PANTHER" id="PTHR10229:SF0">
    <property type="entry name" value="GTP-BINDING PROTEIN 6-RELATED"/>
    <property type="match status" value="1"/>
</dbReference>
<dbReference type="PhylomeDB" id="T1J1K0"/>
<dbReference type="InterPro" id="IPR042108">
    <property type="entry name" value="GTPase_HflX_N_sf"/>
</dbReference>
<dbReference type="Pfam" id="PF01926">
    <property type="entry name" value="MMR_HSR1"/>
    <property type="match status" value="1"/>
</dbReference>
<dbReference type="eggNOG" id="KOG0410">
    <property type="taxonomic scope" value="Eukaryota"/>
</dbReference>
<protein>
    <recommendedName>
        <fullName evidence="7">Hflx-type G domain-containing protein</fullName>
    </recommendedName>
</protein>
<dbReference type="Pfam" id="PF16360">
    <property type="entry name" value="GTP-bdg_M"/>
    <property type="match status" value="1"/>
</dbReference>
<dbReference type="InterPro" id="IPR006073">
    <property type="entry name" value="GTP-bd"/>
</dbReference>
<feature type="binding site" evidence="5">
    <location>
        <begin position="273"/>
        <end position="277"/>
    </location>
    <ligand>
        <name>GTP</name>
        <dbReference type="ChEBI" id="CHEBI:37565"/>
    </ligand>
</feature>
<feature type="binding site" evidence="5">
    <location>
        <begin position="247"/>
        <end position="254"/>
    </location>
    <ligand>
        <name>GTP</name>
        <dbReference type="ChEBI" id="CHEBI:37565"/>
    </ligand>
</feature>
<evidence type="ECO:0000313" key="8">
    <source>
        <dbReference type="EnsemblMetazoa" id="SMAR007419-PA"/>
    </source>
</evidence>
<evidence type="ECO:0000256" key="2">
    <source>
        <dbReference type="ARBA" id="ARBA00022741"/>
    </source>
</evidence>
<dbReference type="OMA" id="IDVANKC"/>
<dbReference type="PRINTS" id="PR00326">
    <property type="entry name" value="GTP1OBG"/>
</dbReference>
<keyword evidence="9" id="KW-1185">Reference proteome</keyword>
<dbReference type="PROSITE" id="PS51705">
    <property type="entry name" value="G_HFLX"/>
    <property type="match status" value="1"/>
</dbReference>
<dbReference type="CDD" id="cd01878">
    <property type="entry name" value="HflX"/>
    <property type="match status" value="1"/>
</dbReference>
<dbReference type="GO" id="GO:0046872">
    <property type="term" value="F:metal ion binding"/>
    <property type="evidence" value="ECO:0007669"/>
    <property type="project" value="UniProtKB-KW"/>
</dbReference>
<feature type="domain" description="Hflx-type G" evidence="7">
    <location>
        <begin position="241"/>
        <end position="408"/>
    </location>
</feature>
<dbReference type="NCBIfam" id="TIGR03156">
    <property type="entry name" value="GTP_HflX"/>
    <property type="match status" value="1"/>
</dbReference>
<feature type="binding site" evidence="6">
    <location>
        <position position="275"/>
    </location>
    <ligand>
        <name>Mg(2+)</name>
        <dbReference type="ChEBI" id="CHEBI:18420"/>
    </ligand>
</feature>
<dbReference type="PIRSF" id="PIRSF006809">
    <property type="entry name" value="GTP-binding_hflX_prd"/>
    <property type="match status" value="1"/>
</dbReference>